<evidence type="ECO:0000256" key="1">
    <source>
        <dbReference type="ARBA" id="ARBA00004613"/>
    </source>
</evidence>
<sequence length="71" mass="7610">MKLILLVLTVILTWAQAAKVMKCWGRSGVCRTTCGAGEVFYILCNPEAQCCVNPKYLPVNTESSNSAGSLG</sequence>
<evidence type="ECO:0000256" key="7">
    <source>
        <dbReference type="ARBA" id="ARBA00023022"/>
    </source>
</evidence>
<keyword evidence="4 9" id="KW-0929">Antimicrobial</keyword>
<name>A0ABP0AAM2_PIPNA</name>
<evidence type="ECO:0000313" key="12">
    <source>
        <dbReference type="Proteomes" id="UP001314169"/>
    </source>
</evidence>
<keyword evidence="12" id="KW-1185">Reference proteome</keyword>
<dbReference type="PANTHER" id="PTHR15001:SF8">
    <property type="entry name" value="BETA-DEFENSIN 121"/>
    <property type="match status" value="1"/>
</dbReference>
<keyword evidence="5 9" id="KW-0732">Signal</keyword>
<evidence type="ECO:0000256" key="6">
    <source>
        <dbReference type="ARBA" id="ARBA00022940"/>
    </source>
</evidence>
<dbReference type="InterPro" id="IPR050544">
    <property type="entry name" value="Beta-defensin"/>
</dbReference>
<organism evidence="11 12">
    <name type="scientific">Pipistrellus nathusii</name>
    <name type="common">Nathusius' pipistrelle</name>
    <dbReference type="NCBI Taxonomy" id="59473"/>
    <lineage>
        <taxon>Eukaryota</taxon>
        <taxon>Metazoa</taxon>
        <taxon>Chordata</taxon>
        <taxon>Craniata</taxon>
        <taxon>Vertebrata</taxon>
        <taxon>Euteleostomi</taxon>
        <taxon>Mammalia</taxon>
        <taxon>Eutheria</taxon>
        <taxon>Laurasiatheria</taxon>
        <taxon>Chiroptera</taxon>
        <taxon>Yangochiroptera</taxon>
        <taxon>Vespertilionidae</taxon>
        <taxon>Pipistrellus</taxon>
    </lineage>
</organism>
<comment type="subcellular location">
    <subcellularLocation>
        <location evidence="1 9">Secreted</location>
    </subcellularLocation>
</comment>
<dbReference type="PANTHER" id="PTHR15001">
    <property type="entry name" value="BETA-DEFENSIN 123-RELATED"/>
    <property type="match status" value="1"/>
</dbReference>
<comment type="function">
    <text evidence="9">Has antibacterial activity.</text>
</comment>
<keyword evidence="7 9" id="KW-0044">Antibiotic</keyword>
<accession>A0ABP0AAM2</accession>
<evidence type="ECO:0000256" key="5">
    <source>
        <dbReference type="ARBA" id="ARBA00022729"/>
    </source>
</evidence>
<dbReference type="EMBL" id="OY882864">
    <property type="protein sequence ID" value="CAK6447555.1"/>
    <property type="molecule type" value="Genomic_DNA"/>
</dbReference>
<feature type="signal peptide" evidence="9">
    <location>
        <begin position="1"/>
        <end position="17"/>
    </location>
</feature>
<proteinExistence type="inferred from homology"/>
<dbReference type="Pfam" id="PF13841">
    <property type="entry name" value="Defensin_beta_2"/>
    <property type="match status" value="1"/>
</dbReference>
<evidence type="ECO:0000256" key="3">
    <source>
        <dbReference type="ARBA" id="ARBA00022525"/>
    </source>
</evidence>
<evidence type="ECO:0000256" key="8">
    <source>
        <dbReference type="ARBA" id="ARBA00023157"/>
    </source>
</evidence>
<keyword evidence="6 9" id="KW-0211">Defensin</keyword>
<protein>
    <recommendedName>
        <fullName evidence="9">Beta-defensin</fullName>
    </recommendedName>
</protein>
<reference evidence="11" key="1">
    <citation type="submission" date="2023-12" db="EMBL/GenBank/DDBJ databases">
        <authorList>
            <person name="Brown T."/>
        </authorList>
    </citation>
    <scope>NUCLEOTIDE SEQUENCE</scope>
</reference>
<evidence type="ECO:0000259" key="10">
    <source>
        <dbReference type="Pfam" id="PF13841"/>
    </source>
</evidence>
<keyword evidence="3 9" id="KW-0964">Secreted</keyword>
<evidence type="ECO:0000256" key="9">
    <source>
        <dbReference type="RuleBase" id="RU231113"/>
    </source>
</evidence>
<dbReference type="Gene3D" id="3.10.360.10">
    <property type="entry name" value="Antimicrobial Peptide, Beta-defensin 2, Chain A"/>
    <property type="match status" value="1"/>
</dbReference>
<keyword evidence="8" id="KW-1015">Disulfide bond</keyword>
<evidence type="ECO:0000256" key="2">
    <source>
        <dbReference type="ARBA" id="ARBA00007371"/>
    </source>
</evidence>
<comment type="similarity">
    <text evidence="2 9">Belongs to the beta-defensin family.</text>
</comment>
<dbReference type="Proteomes" id="UP001314169">
    <property type="component" value="Chromosome 7"/>
</dbReference>
<evidence type="ECO:0000313" key="11">
    <source>
        <dbReference type="EMBL" id="CAK6447555.1"/>
    </source>
</evidence>
<dbReference type="InterPro" id="IPR025933">
    <property type="entry name" value="Beta_defensin_dom"/>
</dbReference>
<gene>
    <name evidence="11" type="ORF">MPIPNATIZW_LOCUS15861</name>
</gene>
<feature type="domain" description="Beta-defensin" evidence="10">
    <location>
        <begin position="22"/>
        <end position="51"/>
    </location>
</feature>
<feature type="chain" id="PRO_5044996546" description="Beta-defensin" evidence="9">
    <location>
        <begin position="18"/>
        <end position="71"/>
    </location>
</feature>
<evidence type="ECO:0000256" key="4">
    <source>
        <dbReference type="ARBA" id="ARBA00022529"/>
    </source>
</evidence>